<dbReference type="AlphaFoldDB" id="A0AAE0CJZ5"/>
<protein>
    <submittedName>
        <fullName evidence="2">Uncharacterized protein</fullName>
    </submittedName>
</protein>
<evidence type="ECO:0000313" key="3">
    <source>
        <dbReference type="Proteomes" id="UP001280121"/>
    </source>
</evidence>
<proteinExistence type="predicted"/>
<dbReference type="Proteomes" id="UP001280121">
    <property type="component" value="Unassembled WGS sequence"/>
</dbReference>
<evidence type="ECO:0000256" key="1">
    <source>
        <dbReference type="SAM" id="MobiDB-lite"/>
    </source>
</evidence>
<feature type="compositionally biased region" description="Basic and acidic residues" evidence="1">
    <location>
        <begin position="95"/>
        <end position="109"/>
    </location>
</feature>
<accession>A0AAE0CJZ5</accession>
<feature type="region of interest" description="Disordered" evidence="1">
    <location>
        <begin position="76"/>
        <end position="109"/>
    </location>
</feature>
<gene>
    <name evidence="2" type="ORF">Ddye_013792</name>
</gene>
<keyword evidence="3" id="KW-1185">Reference proteome</keyword>
<evidence type="ECO:0000313" key="2">
    <source>
        <dbReference type="EMBL" id="KAK2653936.1"/>
    </source>
</evidence>
<reference evidence="2" key="1">
    <citation type="journal article" date="2023" name="Plant J.">
        <title>Genome sequences and population genomics provide insights into the demographic history, inbreeding, and mutation load of two 'living fossil' tree species of Dipteronia.</title>
        <authorList>
            <person name="Feng Y."/>
            <person name="Comes H.P."/>
            <person name="Chen J."/>
            <person name="Zhu S."/>
            <person name="Lu R."/>
            <person name="Zhang X."/>
            <person name="Li P."/>
            <person name="Qiu J."/>
            <person name="Olsen K.M."/>
            <person name="Qiu Y."/>
        </authorList>
    </citation>
    <scope>NUCLEOTIDE SEQUENCE</scope>
    <source>
        <strain evidence="2">KIB01</strain>
    </source>
</reference>
<sequence>MDIPAFNIPFFSGNIDSLGLPPHVIDIDQEPSTHNGVEASISGWMANQGDKCKIREIGYLKEACSTQVVKEKELITNSGEEGGQDTGSESPSHQWPRDEKRDGLGFDGGRWKEQDPWTANYGVQESFPSPAAIESQSHTLQDFSSFLGSSSPQRVDFSSLQLYQSQAESEDLAFWEVKVLKHRKPLYIKIVKSILP</sequence>
<dbReference type="EMBL" id="JANJYI010000004">
    <property type="protein sequence ID" value="KAK2653936.1"/>
    <property type="molecule type" value="Genomic_DNA"/>
</dbReference>
<organism evidence="2 3">
    <name type="scientific">Dipteronia dyeriana</name>
    <dbReference type="NCBI Taxonomy" id="168575"/>
    <lineage>
        <taxon>Eukaryota</taxon>
        <taxon>Viridiplantae</taxon>
        <taxon>Streptophyta</taxon>
        <taxon>Embryophyta</taxon>
        <taxon>Tracheophyta</taxon>
        <taxon>Spermatophyta</taxon>
        <taxon>Magnoliopsida</taxon>
        <taxon>eudicotyledons</taxon>
        <taxon>Gunneridae</taxon>
        <taxon>Pentapetalae</taxon>
        <taxon>rosids</taxon>
        <taxon>malvids</taxon>
        <taxon>Sapindales</taxon>
        <taxon>Sapindaceae</taxon>
        <taxon>Hippocastanoideae</taxon>
        <taxon>Acereae</taxon>
        <taxon>Dipteronia</taxon>
    </lineage>
</organism>
<name>A0AAE0CJZ5_9ROSI</name>
<comment type="caution">
    <text evidence="2">The sequence shown here is derived from an EMBL/GenBank/DDBJ whole genome shotgun (WGS) entry which is preliminary data.</text>
</comment>